<dbReference type="RefSeq" id="WP_192278587.1">
    <property type="nucleotide sequence ID" value="NZ_JACZDF010000002.1"/>
</dbReference>
<feature type="transmembrane region" description="Helical" evidence="1">
    <location>
        <begin position="198"/>
        <end position="220"/>
    </location>
</feature>
<evidence type="ECO:0000256" key="1">
    <source>
        <dbReference type="SAM" id="Phobius"/>
    </source>
</evidence>
<feature type="transmembrane region" description="Helical" evidence="1">
    <location>
        <begin position="110"/>
        <end position="134"/>
    </location>
</feature>
<protein>
    <recommendedName>
        <fullName evidence="4">Galactan 5-O-arabinofuranosyltransferase</fullName>
    </recommendedName>
</protein>
<dbReference type="Proteomes" id="UP000642107">
    <property type="component" value="Unassembled WGS sequence"/>
</dbReference>
<sequence>MSWAAALVPAGVLAALLVVPGWTLLRCAGVRGLLALGGAAPVSVALVGVSAFLAGMLGVPWGWAPIGAALLLAALVAWVLGRWVAREQRSRGLRPAGLWARRFELGGARWPWVVASLAVAALLFCVPVVLGMGAPDAVLQQWDSVFHLNGVRAVQETGLASNRGAMRPLYGEIGPKVYYPAVWHAMVALLPAGGSVTLAANASTFVLGGLVWPLGVAALVRVLLWRWWTATPLALLLVATFGAFPAVVLSTLAQWPYALAVALVPGATALAVASRARVDRGVPATAPARLVVTVLVVLTAAGGVGLAHGSGVFSLGLLLGPYGLAALTHAASRRWAAGQRGRVVASAVVGGVGLVGGLVVVLTNPTVQNMLSFPRATKAFYPATIGGVLIDQPLSGPVGDLVVAVATIAGIVVVLRARIGAVPWLPVRPGSGAAQVERARADLQGITWVVGAWALVVVLTALAAGPPTPLRVLTGLWYSQPARIQAVLPVVAVPLAALGCLVLGGAVARRLGRRAGPVPAVVRAGGATTSRAAASIAVLALVTSVPWTVPATAGRFAEAYEPGATRWGHMLSPDEVRLLGRLDRVLPPDALVVGDPANGAALVWAVADRRVFLPQLSVSNLTADQRLLRASFSDLVTDPAVCDAVRRNGITHLYVDTATAADGAKVDAGAPGLHRAPTEGVEVVDSEGTASVYRLTVCQP</sequence>
<feature type="transmembrane region" description="Helical" evidence="1">
    <location>
        <begin position="401"/>
        <end position="425"/>
    </location>
</feature>
<feature type="transmembrane region" description="Helical" evidence="1">
    <location>
        <begin position="227"/>
        <end position="249"/>
    </location>
</feature>
<keyword evidence="3" id="KW-1185">Reference proteome</keyword>
<name>A0ABR9DP81_9MICO</name>
<keyword evidence="1" id="KW-0812">Transmembrane</keyword>
<dbReference type="Pfam" id="PF20176">
    <property type="entry name" value="DUF6541"/>
    <property type="match status" value="1"/>
</dbReference>
<feature type="transmembrane region" description="Helical" evidence="1">
    <location>
        <begin position="32"/>
        <end position="57"/>
    </location>
</feature>
<proteinExistence type="predicted"/>
<accession>A0ABR9DP81</accession>
<keyword evidence="1" id="KW-0472">Membrane</keyword>
<feature type="transmembrane region" description="Helical" evidence="1">
    <location>
        <begin position="486"/>
        <end position="508"/>
    </location>
</feature>
<reference evidence="2 3" key="1">
    <citation type="submission" date="2020-09" db="EMBL/GenBank/DDBJ databases">
        <title>Flavimobilis rhizosphaerae sp. nov., isolated from rhizosphere soil of Spartina alterniflora.</title>
        <authorList>
            <person name="Hanqin C."/>
        </authorList>
    </citation>
    <scope>NUCLEOTIDE SEQUENCE [LARGE SCALE GENOMIC DNA]</scope>
    <source>
        <strain evidence="2 3">GY 10621</strain>
    </source>
</reference>
<organism evidence="2 3">
    <name type="scientific">Flavimobilis rhizosphaerae</name>
    <dbReference type="NCBI Taxonomy" id="2775421"/>
    <lineage>
        <taxon>Bacteria</taxon>
        <taxon>Bacillati</taxon>
        <taxon>Actinomycetota</taxon>
        <taxon>Actinomycetes</taxon>
        <taxon>Micrococcales</taxon>
        <taxon>Jonesiaceae</taxon>
        <taxon>Flavimobilis</taxon>
    </lineage>
</organism>
<feature type="transmembrane region" description="Helical" evidence="1">
    <location>
        <begin position="255"/>
        <end position="274"/>
    </location>
</feature>
<feature type="transmembrane region" description="Helical" evidence="1">
    <location>
        <begin position="286"/>
        <end position="306"/>
    </location>
</feature>
<feature type="transmembrane region" description="Helical" evidence="1">
    <location>
        <begin position="446"/>
        <end position="466"/>
    </location>
</feature>
<keyword evidence="1" id="KW-1133">Transmembrane helix</keyword>
<feature type="transmembrane region" description="Helical" evidence="1">
    <location>
        <begin position="343"/>
        <end position="363"/>
    </location>
</feature>
<dbReference type="InterPro" id="IPR046671">
    <property type="entry name" value="DUF6541"/>
</dbReference>
<gene>
    <name evidence="2" type="ORF">IGS67_05390</name>
</gene>
<comment type="caution">
    <text evidence="2">The sequence shown here is derived from an EMBL/GenBank/DDBJ whole genome shotgun (WGS) entry which is preliminary data.</text>
</comment>
<evidence type="ECO:0000313" key="3">
    <source>
        <dbReference type="Proteomes" id="UP000642107"/>
    </source>
</evidence>
<evidence type="ECO:0000313" key="2">
    <source>
        <dbReference type="EMBL" id="MBD9698928.1"/>
    </source>
</evidence>
<feature type="transmembrane region" description="Helical" evidence="1">
    <location>
        <begin position="6"/>
        <end position="25"/>
    </location>
</feature>
<feature type="transmembrane region" description="Helical" evidence="1">
    <location>
        <begin position="63"/>
        <end position="85"/>
    </location>
</feature>
<dbReference type="EMBL" id="JACZDF010000002">
    <property type="protein sequence ID" value="MBD9698928.1"/>
    <property type="molecule type" value="Genomic_DNA"/>
</dbReference>
<feature type="transmembrane region" description="Helical" evidence="1">
    <location>
        <begin position="312"/>
        <end position="331"/>
    </location>
</feature>
<evidence type="ECO:0008006" key="4">
    <source>
        <dbReference type="Google" id="ProtNLM"/>
    </source>
</evidence>